<proteinExistence type="predicted"/>
<dbReference type="InterPro" id="IPR027417">
    <property type="entry name" value="P-loop_NTPase"/>
</dbReference>
<evidence type="ECO:0000313" key="2">
    <source>
        <dbReference type="EMBL" id="MBM9510108.1"/>
    </source>
</evidence>
<sequence length="237" mass="25613">MRHAPDHGSPDPAGPPSALGSGPTGPVTVAVTGPLSVSEPLSVPARRGRIIFLNGTSSSGKTSIARELLDTLDEPYFHLPVDAFHAMRTRREVAPEGLDVLLRRTWMGFHRAVAGMAAAGNNVVVDHILSEEWRLLDCLALFPAQDVVLVGVHCSPAELERRERARGDRPAGLAAAQLERVHAHGLYDIECDTTAAGAADCARRIRDFLPRRPRPTAFERLRAALRPDLPPLATELT</sequence>
<dbReference type="SUPFAM" id="SSF52540">
    <property type="entry name" value="P-loop containing nucleoside triphosphate hydrolases"/>
    <property type="match status" value="1"/>
</dbReference>
<organism evidence="2 3">
    <name type="scientific">Actinacidiphila acididurans</name>
    <dbReference type="NCBI Taxonomy" id="2784346"/>
    <lineage>
        <taxon>Bacteria</taxon>
        <taxon>Bacillati</taxon>
        <taxon>Actinomycetota</taxon>
        <taxon>Actinomycetes</taxon>
        <taxon>Kitasatosporales</taxon>
        <taxon>Streptomycetaceae</taxon>
        <taxon>Actinacidiphila</taxon>
    </lineage>
</organism>
<accession>A0ABS2U3D3</accession>
<feature type="compositionally biased region" description="Low complexity" evidence="1">
    <location>
        <begin position="16"/>
        <end position="26"/>
    </location>
</feature>
<evidence type="ECO:0000256" key="1">
    <source>
        <dbReference type="SAM" id="MobiDB-lite"/>
    </source>
</evidence>
<gene>
    <name evidence="2" type="ORF">ITX44_37240</name>
</gene>
<feature type="region of interest" description="Disordered" evidence="1">
    <location>
        <begin position="1"/>
        <end position="27"/>
    </location>
</feature>
<comment type="caution">
    <text evidence="2">The sequence shown here is derived from an EMBL/GenBank/DDBJ whole genome shotgun (WGS) entry which is preliminary data.</text>
</comment>
<dbReference type="Proteomes" id="UP000749040">
    <property type="component" value="Unassembled WGS sequence"/>
</dbReference>
<name>A0ABS2U3D3_9ACTN</name>
<dbReference type="Gene3D" id="3.40.50.300">
    <property type="entry name" value="P-loop containing nucleotide triphosphate hydrolases"/>
    <property type="match status" value="1"/>
</dbReference>
<reference evidence="2 3" key="1">
    <citation type="submission" date="2021-01" db="EMBL/GenBank/DDBJ databases">
        <title>Streptomyces acididurans sp. nov., isolated from a peat swamp forest soil.</title>
        <authorList>
            <person name="Chantavorakit T."/>
            <person name="Duangmal K."/>
        </authorList>
    </citation>
    <scope>NUCLEOTIDE SEQUENCE [LARGE SCALE GENOMIC DNA]</scope>
    <source>
        <strain evidence="2 3">KK5PA1</strain>
    </source>
</reference>
<protein>
    <submittedName>
        <fullName evidence="2">AAA family ATPase</fullName>
    </submittedName>
</protein>
<dbReference type="EMBL" id="JADKYB010000031">
    <property type="protein sequence ID" value="MBM9510108.1"/>
    <property type="molecule type" value="Genomic_DNA"/>
</dbReference>
<evidence type="ECO:0000313" key="3">
    <source>
        <dbReference type="Proteomes" id="UP000749040"/>
    </source>
</evidence>
<dbReference type="RefSeq" id="WP_205363805.1">
    <property type="nucleotide sequence ID" value="NZ_JADKYB010000031.1"/>
</dbReference>
<keyword evidence="3" id="KW-1185">Reference proteome</keyword>
<dbReference type="Pfam" id="PF07931">
    <property type="entry name" value="CPT"/>
    <property type="match status" value="1"/>
</dbReference>